<feature type="transmembrane region" description="Helical" evidence="1">
    <location>
        <begin position="209"/>
        <end position="227"/>
    </location>
</feature>
<evidence type="ECO:0000313" key="2">
    <source>
        <dbReference type="EMBL" id="KAG6426240.1"/>
    </source>
</evidence>
<feature type="transmembrane region" description="Helical" evidence="1">
    <location>
        <begin position="12"/>
        <end position="29"/>
    </location>
</feature>
<comment type="caution">
    <text evidence="2">The sequence shown here is derived from an EMBL/GenBank/DDBJ whole genome shotgun (WGS) entry which is preliminary data.</text>
</comment>
<evidence type="ECO:0000313" key="3">
    <source>
        <dbReference type="Proteomes" id="UP000298416"/>
    </source>
</evidence>
<reference evidence="2" key="1">
    <citation type="submission" date="2018-01" db="EMBL/GenBank/DDBJ databases">
        <authorList>
            <person name="Mao J.F."/>
        </authorList>
    </citation>
    <scope>NUCLEOTIDE SEQUENCE</scope>
    <source>
        <strain evidence="2">Huo1</strain>
        <tissue evidence="2">Leaf</tissue>
    </source>
</reference>
<dbReference type="EMBL" id="PNBA02000004">
    <property type="protein sequence ID" value="KAG6426240.1"/>
    <property type="molecule type" value="Genomic_DNA"/>
</dbReference>
<reference evidence="2" key="2">
    <citation type="submission" date="2020-08" db="EMBL/GenBank/DDBJ databases">
        <title>Plant Genome Project.</title>
        <authorList>
            <person name="Zhang R.-G."/>
        </authorList>
    </citation>
    <scope>NUCLEOTIDE SEQUENCE</scope>
    <source>
        <strain evidence="2">Huo1</strain>
        <tissue evidence="2">Leaf</tissue>
    </source>
</reference>
<accession>A0A8X8Y4P1</accession>
<feature type="transmembrane region" description="Helical" evidence="1">
    <location>
        <begin position="173"/>
        <end position="197"/>
    </location>
</feature>
<feature type="transmembrane region" description="Helical" evidence="1">
    <location>
        <begin position="67"/>
        <end position="85"/>
    </location>
</feature>
<name>A0A8X8Y4P1_SALSN</name>
<organism evidence="2">
    <name type="scientific">Salvia splendens</name>
    <name type="common">Scarlet sage</name>
    <dbReference type="NCBI Taxonomy" id="180675"/>
    <lineage>
        <taxon>Eukaryota</taxon>
        <taxon>Viridiplantae</taxon>
        <taxon>Streptophyta</taxon>
        <taxon>Embryophyta</taxon>
        <taxon>Tracheophyta</taxon>
        <taxon>Spermatophyta</taxon>
        <taxon>Magnoliopsida</taxon>
        <taxon>eudicotyledons</taxon>
        <taxon>Gunneridae</taxon>
        <taxon>Pentapetalae</taxon>
        <taxon>asterids</taxon>
        <taxon>lamiids</taxon>
        <taxon>Lamiales</taxon>
        <taxon>Lamiaceae</taxon>
        <taxon>Nepetoideae</taxon>
        <taxon>Mentheae</taxon>
        <taxon>Salviinae</taxon>
        <taxon>Salvia</taxon>
        <taxon>Salvia subgen. Calosphace</taxon>
        <taxon>core Calosphace</taxon>
    </lineage>
</organism>
<feature type="transmembrane region" description="Helical" evidence="1">
    <location>
        <begin position="36"/>
        <end position="61"/>
    </location>
</feature>
<evidence type="ECO:0000256" key="1">
    <source>
        <dbReference type="SAM" id="Phobius"/>
    </source>
</evidence>
<keyword evidence="3" id="KW-1185">Reference proteome</keyword>
<sequence length="261" mass="28731">MSSLWGVLSETSYIISSSLLHFATLYLIFVLDKSQLLYGLALLTFNISFVSSVTTTIFRGFHRRVPFKLYTSLKSLLSFFLPVLLCKLAYSIILVAILSALGICAGLVFYVMVLLGLEMEATASTCFTALVFMTMILFAVLFAYLCVEWCFVEEESKYGVEEGSGVVTGMRSVAFVMITMMGIMQGVLSALFSVLGGRGRTSDAVVPQLLGYAALFAVLSLFCFLHCKAFNGDLEDLGYFSSDENKLRQILLPPDDVVDKV</sequence>
<keyword evidence="1" id="KW-0812">Transmembrane</keyword>
<protein>
    <submittedName>
        <fullName evidence="2">Uncharacterized protein</fullName>
    </submittedName>
</protein>
<gene>
    <name evidence="2" type="ORF">SASPL_110460</name>
</gene>
<keyword evidence="1" id="KW-1133">Transmembrane helix</keyword>
<feature type="transmembrane region" description="Helical" evidence="1">
    <location>
        <begin position="129"/>
        <end position="152"/>
    </location>
</feature>
<proteinExistence type="predicted"/>
<keyword evidence="1" id="KW-0472">Membrane</keyword>
<dbReference type="Proteomes" id="UP000298416">
    <property type="component" value="Unassembled WGS sequence"/>
</dbReference>
<feature type="transmembrane region" description="Helical" evidence="1">
    <location>
        <begin position="92"/>
        <end position="117"/>
    </location>
</feature>
<dbReference type="AlphaFoldDB" id="A0A8X8Y4P1"/>